<accession>A0A0N1PE04</accession>
<feature type="region of interest" description="Disordered" evidence="1">
    <location>
        <begin position="366"/>
        <end position="462"/>
    </location>
</feature>
<dbReference type="EMBL" id="LJSK01000073">
    <property type="protein sequence ID" value="KPI87793.1"/>
    <property type="molecule type" value="Genomic_DNA"/>
</dbReference>
<proteinExistence type="predicted"/>
<evidence type="ECO:0000313" key="3">
    <source>
        <dbReference type="Proteomes" id="UP000038009"/>
    </source>
</evidence>
<feature type="compositionally biased region" description="Low complexity" evidence="1">
    <location>
        <begin position="391"/>
        <end position="405"/>
    </location>
</feature>
<comment type="caution">
    <text evidence="2">The sequence shown here is derived from an EMBL/GenBank/DDBJ whole genome shotgun (WGS) entry which is preliminary data.</text>
</comment>
<feature type="region of interest" description="Disordered" evidence="1">
    <location>
        <begin position="532"/>
        <end position="625"/>
    </location>
</feature>
<feature type="region of interest" description="Disordered" evidence="1">
    <location>
        <begin position="482"/>
        <end position="508"/>
    </location>
</feature>
<dbReference type="OrthoDB" id="265384at2759"/>
<reference evidence="2 3" key="1">
    <citation type="journal article" date="2015" name="PLoS Pathog.">
        <title>Leptomonas seymouri: Adaptations to the Dixenous Life Cycle Analyzed by Genome Sequencing, Transcriptome Profiling and Co-infection with Leishmania donovani.</title>
        <authorList>
            <person name="Kraeva N."/>
            <person name="Butenko A."/>
            <person name="Hlavacova J."/>
            <person name="Kostygov A."/>
            <person name="Myskova J."/>
            <person name="Grybchuk D."/>
            <person name="Lestinova T."/>
            <person name="Votypka J."/>
            <person name="Volf P."/>
            <person name="Opperdoes F."/>
            <person name="Flegontov P."/>
            <person name="Lukes J."/>
            <person name="Yurchenko V."/>
        </authorList>
    </citation>
    <scope>NUCLEOTIDE SEQUENCE [LARGE SCALE GENOMIC DNA]</scope>
    <source>
        <strain evidence="2 3">ATCC 30220</strain>
    </source>
</reference>
<feature type="region of interest" description="Disordered" evidence="1">
    <location>
        <begin position="651"/>
        <end position="675"/>
    </location>
</feature>
<dbReference type="OMA" id="DVLTPWT"/>
<dbReference type="Proteomes" id="UP000038009">
    <property type="component" value="Unassembled WGS sequence"/>
</dbReference>
<name>A0A0N1PE04_LEPSE</name>
<keyword evidence="3" id="KW-1185">Reference proteome</keyword>
<feature type="compositionally biased region" description="Basic and acidic residues" evidence="1">
    <location>
        <begin position="417"/>
        <end position="430"/>
    </location>
</feature>
<evidence type="ECO:0000256" key="1">
    <source>
        <dbReference type="SAM" id="MobiDB-lite"/>
    </source>
</evidence>
<feature type="region of interest" description="Disordered" evidence="1">
    <location>
        <begin position="120"/>
        <end position="146"/>
    </location>
</feature>
<dbReference type="VEuPathDB" id="TriTrypDB:Lsey_0073_0040"/>
<organism evidence="2 3">
    <name type="scientific">Leptomonas seymouri</name>
    <dbReference type="NCBI Taxonomy" id="5684"/>
    <lineage>
        <taxon>Eukaryota</taxon>
        <taxon>Discoba</taxon>
        <taxon>Euglenozoa</taxon>
        <taxon>Kinetoplastea</taxon>
        <taxon>Metakinetoplastina</taxon>
        <taxon>Trypanosomatida</taxon>
        <taxon>Trypanosomatidae</taxon>
        <taxon>Leishmaniinae</taxon>
        <taxon>Leptomonas</taxon>
    </lineage>
</organism>
<evidence type="ECO:0000313" key="2">
    <source>
        <dbReference type="EMBL" id="KPI87793.1"/>
    </source>
</evidence>
<gene>
    <name evidence="2" type="ORF">ABL78_3092</name>
</gene>
<protein>
    <submittedName>
        <fullName evidence="2">Uncharacterized protein</fullName>
    </submittedName>
</protein>
<feature type="compositionally biased region" description="Polar residues" evidence="1">
    <location>
        <begin position="609"/>
        <end position="621"/>
    </location>
</feature>
<dbReference type="AlphaFoldDB" id="A0A0N1PE04"/>
<sequence>MLGGVNDVLTPWTSSRILRIMEAASAAHSVGRGGGDRALPGPTDDGAMAMESLLRLSNQHPDVASRVMAAPLFAQRPLVESMEPASNAAPSSSSSLFYADAHRMCLHTLELCRAGWKHPDATKTSEEYEESVTDRPPASLPPSKPDVVPAGVSPYTMATELEEVAFAAEFVEPCLRGEFPDVRAVVHHSLPAGCTSLLRRSQDDLAKDGKGTRVINAVQRVVQSLLQVPAVSYKQPLDGEGIPATGPYSSIRLNLTRPATAAPSHALLWPSLPQPSTVPIGAYGPPTHKAFDETAVAHTFTETEINDLHAFLYAKPRPLQVYSKAEVQARRQHASLYQCRSAMLSAGVGAGAGPFVGPRATAAGASALHAAPQRSQARASRGADGEHDGWSASSGWSSSNSTQRSGESEAEEEEGNSENRKSARVPDRAADATLLPQRTAVKEEELPAIDESVPPTRPLPNRTWIEDDGDLVLENGKIFVRKRKLKKPPPPLPLPTMVRGSVLRQPKQTTPIPEAVVAAVEEEEANAIVQDVKRSLKGEHIAEEGIDLREERELPATRTRGAAAKRERAQDDGSDQGVQPSTGKPRKRAKRTGAKKSTGKKNFSEDQKTPSTAVLNTTNAPLLSESEMLDFVKRLPISDSLRHALLIGVQSPANAEKEESWDAGEDSASSNASEK</sequence>
<feature type="compositionally biased region" description="Basic and acidic residues" evidence="1">
    <location>
        <begin position="532"/>
        <end position="555"/>
    </location>
</feature>
<feature type="compositionally biased region" description="Low complexity" evidence="1">
    <location>
        <begin position="366"/>
        <end position="380"/>
    </location>
</feature>
<feature type="compositionally biased region" description="Basic residues" evidence="1">
    <location>
        <begin position="584"/>
        <end position="599"/>
    </location>
</feature>